<comment type="caution">
    <text evidence="2">The sequence shown here is derived from an EMBL/GenBank/DDBJ whole genome shotgun (WGS) entry which is preliminary data.</text>
</comment>
<evidence type="ECO:0000313" key="3">
    <source>
        <dbReference type="Proteomes" id="UP000614216"/>
    </source>
</evidence>
<dbReference type="EMBL" id="JAEUGD010000018">
    <property type="protein sequence ID" value="MBL6445688.1"/>
    <property type="molecule type" value="Genomic_DNA"/>
</dbReference>
<proteinExistence type="predicted"/>
<dbReference type="AlphaFoldDB" id="A0A937FWB6"/>
<organism evidence="2 3">
    <name type="scientific">Fulvivirga marina</name>
    <dbReference type="NCBI Taxonomy" id="2494733"/>
    <lineage>
        <taxon>Bacteria</taxon>
        <taxon>Pseudomonadati</taxon>
        <taxon>Bacteroidota</taxon>
        <taxon>Cytophagia</taxon>
        <taxon>Cytophagales</taxon>
        <taxon>Fulvivirgaceae</taxon>
        <taxon>Fulvivirga</taxon>
    </lineage>
</organism>
<gene>
    <name evidence="2" type="ORF">JMN32_05170</name>
</gene>
<keyword evidence="1" id="KW-1133">Transmembrane helix</keyword>
<protein>
    <submittedName>
        <fullName evidence="2">Uncharacterized protein</fullName>
    </submittedName>
</protein>
<keyword evidence="1" id="KW-0812">Transmembrane</keyword>
<keyword evidence="3" id="KW-1185">Reference proteome</keyword>
<dbReference type="Proteomes" id="UP000614216">
    <property type="component" value="Unassembled WGS sequence"/>
</dbReference>
<accession>A0A937FWB6</accession>
<dbReference type="RefSeq" id="WP_202855231.1">
    <property type="nucleotide sequence ID" value="NZ_JAEUGD010000018.1"/>
</dbReference>
<evidence type="ECO:0000313" key="2">
    <source>
        <dbReference type="EMBL" id="MBL6445688.1"/>
    </source>
</evidence>
<sequence length="220" mass="25569">MILTLFKLLGRYYWILLLIIIAILFYSHQKQKSLAEDYEQMADLQSVEIMQWKDKAGKNRARAEIAEIKVENAKEVLSEDLKRMLKKEVGNIKKNLISYSSIKASTAGHIQVNGRDTLIVLNNPQIEPVKAIKYSYNSKHLEFQALVVPGIDSLIADYKVYHNFDLTYYYKKPGKPPFNFFKKKRAFAEIKFDNPGSQADSVYSIVLERKRNFLKRLFGH</sequence>
<feature type="transmembrane region" description="Helical" evidence="1">
    <location>
        <begin position="12"/>
        <end position="28"/>
    </location>
</feature>
<keyword evidence="1" id="KW-0472">Membrane</keyword>
<reference evidence="2" key="1">
    <citation type="submission" date="2021-01" db="EMBL/GenBank/DDBJ databases">
        <title>Fulvivirga kasyanovii gen. nov., sp nov., a novel member of the phylum Bacteroidetes isolated from seawater in a mussel farm.</title>
        <authorList>
            <person name="Zhao L.-H."/>
            <person name="Wang Z.-J."/>
        </authorList>
    </citation>
    <scope>NUCLEOTIDE SEQUENCE</scope>
    <source>
        <strain evidence="2">29W222</strain>
    </source>
</reference>
<evidence type="ECO:0000256" key="1">
    <source>
        <dbReference type="SAM" id="Phobius"/>
    </source>
</evidence>
<name>A0A937FWB6_9BACT</name>